<comment type="caution">
    <text evidence="7">The sequence shown here is derived from an EMBL/GenBank/DDBJ whole genome shotgun (WGS) entry which is preliminary data.</text>
</comment>
<evidence type="ECO:0000313" key="7">
    <source>
        <dbReference type="EMBL" id="KAK1744230.1"/>
    </source>
</evidence>
<evidence type="ECO:0000256" key="5">
    <source>
        <dbReference type="ARBA" id="ARBA00039666"/>
    </source>
</evidence>
<dbReference type="Pfam" id="PF13344">
    <property type="entry name" value="Hydrolase_6"/>
    <property type="match status" value="1"/>
</dbReference>
<evidence type="ECO:0000256" key="1">
    <source>
        <dbReference type="ARBA" id="ARBA00001946"/>
    </source>
</evidence>
<keyword evidence="4" id="KW-0460">Magnesium</keyword>
<reference evidence="7" key="1">
    <citation type="submission" date="2023-06" db="EMBL/GenBank/DDBJ databases">
        <title>Survivors Of The Sea: Transcriptome response of Skeletonema marinoi to long-term dormancy.</title>
        <authorList>
            <person name="Pinder M.I.M."/>
            <person name="Kourtchenko O."/>
            <person name="Robertson E.K."/>
            <person name="Larsson T."/>
            <person name="Maumus F."/>
            <person name="Osuna-Cruz C.M."/>
            <person name="Vancaester E."/>
            <person name="Stenow R."/>
            <person name="Vandepoele K."/>
            <person name="Ploug H."/>
            <person name="Bruchert V."/>
            <person name="Godhe A."/>
            <person name="Topel M."/>
        </authorList>
    </citation>
    <scope>NUCLEOTIDE SEQUENCE</scope>
    <source>
        <strain evidence="7">R05AC</strain>
    </source>
</reference>
<keyword evidence="8" id="KW-1185">Reference proteome</keyword>
<dbReference type="InterPro" id="IPR023214">
    <property type="entry name" value="HAD_sf"/>
</dbReference>
<dbReference type="GO" id="GO:0016791">
    <property type="term" value="F:phosphatase activity"/>
    <property type="evidence" value="ECO:0007669"/>
    <property type="project" value="InterPro"/>
</dbReference>
<evidence type="ECO:0000256" key="6">
    <source>
        <dbReference type="SAM" id="Phobius"/>
    </source>
</evidence>
<protein>
    <recommendedName>
        <fullName evidence="5">Haloacid dehalogenase-like hydrolase domain-containing protein 2</fullName>
    </recommendedName>
</protein>
<comment type="similarity">
    <text evidence="2">Belongs to the HAD-like hydrolase superfamily.</text>
</comment>
<dbReference type="PANTHER" id="PTHR19288:SF46">
    <property type="entry name" value="HALOACID DEHALOGENASE-LIKE HYDROLASE DOMAIN-CONTAINING PROTEIN 2"/>
    <property type="match status" value="1"/>
</dbReference>
<dbReference type="PANTHER" id="PTHR19288">
    <property type="entry name" value="4-NITROPHENYLPHOSPHATASE-RELATED"/>
    <property type="match status" value="1"/>
</dbReference>
<evidence type="ECO:0000256" key="4">
    <source>
        <dbReference type="ARBA" id="ARBA00022842"/>
    </source>
</evidence>
<dbReference type="InterPro" id="IPR006355">
    <property type="entry name" value="LHPP/HDHD2"/>
</dbReference>
<proteinExistence type="inferred from homology"/>
<dbReference type="Gene3D" id="3.40.50.1000">
    <property type="entry name" value="HAD superfamily/HAD-like"/>
    <property type="match status" value="2"/>
</dbReference>
<keyword evidence="6" id="KW-0472">Membrane</keyword>
<keyword evidence="3" id="KW-0479">Metal-binding</keyword>
<evidence type="ECO:0000313" key="8">
    <source>
        <dbReference type="Proteomes" id="UP001224775"/>
    </source>
</evidence>
<name>A0AAD8YFT7_9STRA</name>
<evidence type="ECO:0000256" key="3">
    <source>
        <dbReference type="ARBA" id="ARBA00022723"/>
    </source>
</evidence>
<organism evidence="7 8">
    <name type="scientific">Skeletonema marinoi</name>
    <dbReference type="NCBI Taxonomy" id="267567"/>
    <lineage>
        <taxon>Eukaryota</taxon>
        <taxon>Sar</taxon>
        <taxon>Stramenopiles</taxon>
        <taxon>Ochrophyta</taxon>
        <taxon>Bacillariophyta</taxon>
        <taxon>Coscinodiscophyceae</taxon>
        <taxon>Thalassiosirophycidae</taxon>
        <taxon>Thalassiosirales</taxon>
        <taxon>Skeletonemataceae</taxon>
        <taxon>Skeletonema</taxon>
        <taxon>Skeletonema marinoi-dohrnii complex</taxon>
    </lineage>
</organism>
<dbReference type="NCBIfam" id="TIGR01460">
    <property type="entry name" value="HAD-SF-IIA"/>
    <property type="match status" value="1"/>
</dbReference>
<feature type="transmembrane region" description="Helical" evidence="6">
    <location>
        <begin position="12"/>
        <end position="43"/>
    </location>
</feature>
<dbReference type="Pfam" id="PF13242">
    <property type="entry name" value="Hydrolase_like"/>
    <property type="match status" value="1"/>
</dbReference>
<keyword evidence="6" id="KW-1133">Transmembrane helix</keyword>
<dbReference type="InterPro" id="IPR006357">
    <property type="entry name" value="HAD-SF_hydro_IIA"/>
</dbReference>
<evidence type="ECO:0000256" key="2">
    <source>
        <dbReference type="ARBA" id="ARBA00007958"/>
    </source>
</evidence>
<gene>
    <name evidence="7" type="ORF">QTG54_004763</name>
</gene>
<comment type="cofactor">
    <cofactor evidence="1">
        <name>Mg(2+)</name>
        <dbReference type="ChEBI" id="CHEBI:18420"/>
    </cofactor>
</comment>
<dbReference type="NCBIfam" id="TIGR01458">
    <property type="entry name" value="HAD-SF-IIA-hyp3"/>
    <property type="match status" value="1"/>
</dbReference>
<dbReference type="AlphaFoldDB" id="A0AAD8YFT7"/>
<dbReference type="GO" id="GO:0046872">
    <property type="term" value="F:metal ion binding"/>
    <property type="evidence" value="ECO:0007669"/>
    <property type="project" value="UniProtKB-KW"/>
</dbReference>
<dbReference type="InterPro" id="IPR036412">
    <property type="entry name" value="HAD-like_sf"/>
</dbReference>
<keyword evidence="7" id="KW-0378">Hydrolase</keyword>
<keyword evidence="6" id="KW-0812">Transmembrane</keyword>
<dbReference type="SUPFAM" id="SSF56784">
    <property type="entry name" value="HAD-like"/>
    <property type="match status" value="1"/>
</dbReference>
<accession>A0AAD8YFT7</accession>
<dbReference type="GO" id="GO:0005737">
    <property type="term" value="C:cytoplasm"/>
    <property type="evidence" value="ECO:0007669"/>
    <property type="project" value="TreeGrafter"/>
</dbReference>
<dbReference type="EMBL" id="JATAAI010000007">
    <property type="protein sequence ID" value="KAK1744230.1"/>
    <property type="molecule type" value="Genomic_DNA"/>
</dbReference>
<sequence length="346" mass="37230">MASRVRATGNNFILASLLATLSYLPFQLVAQFTLIVCVLLFVVDPFPTSRLAPKLILANNKAIKAALIDISGTLHIGDEAIPGAVDACRKLFQYNHQLKVVFLTNTSKVSSETLLHQLRDMGFDESCIPDRDAILTSVNATRQYLVTNELRPYCLVEDDLVEKDFQGVEMNDPNCVLVGLAPSKFSYDKLNGAFRLLSKLKGELEHADCGDKPSLIAIHRAKHYRDSDHQLSLGPGGFITLLEQTAGVTAHVVGKPSHAFYHAAVSSLGVDPANVVMVGDDVVGDIKGSLEAGLGGAILVQTGKYTDGDELGNKTDGVLPTLTLRSIVEAVDCICFCVEKGTTSTT</sequence>
<dbReference type="Proteomes" id="UP001224775">
    <property type="component" value="Unassembled WGS sequence"/>
</dbReference>